<dbReference type="Pfam" id="PF01144">
    <property type="entry name" value="CoA_trans"/>
    <property type="match status" value="1"/>
</dbReference>
<dbReference type="PROSITE" id="PS51257">
    <property type="entry name" value="PROKAR_LIPOPROTEIN"/>
    <property type="match status" value="1"/>
</dbReference>
<dbReference type="Gene3D" id="3.40.1080.10">
    <property type="entry name" value="Glutaconate Coenzyme A-transferase"/>
    <property type="match status" value="1"/>
</dbReference>
<protein>
    <submittedName>
        <fullName evidence="2">3-oxoacid CoA-transferase, A subunit</fullName>
    </submittedName>
</protein>
<dbReference type="Proteomes" id="UP000002881">
    <property type="component" value="Chromosome"/>
</dbReference>
<evidence type="ECO:0000313" key="2">
    <source>
        <dbReference type="EMBL" id="AFK06212.1"/>
    </source>
</evidence>
<evidence type="ECO:0000313" key="3">
    <source>
        <dbReference type="Proteomes" id="UP000002881"/>
    </source>
</evidence>
<dbReference type="InterPro" id="IPR037171">
    <property type="entry name" value="NagB/RpiA_transferase-like"/>
</dbReference>
<dbReference type="RefSeq" id="WP_006492104.1">
    <property type="nucleotide sequence ID" value="NC_017934.1"/>
</dbReference>
<dbReference type="PANTHER" id="PTHR13707:SF60">
    <property type="entry name" value="ACETATE COA-TRANSFERASE SUBUNIT ALPHA"/>
    <property type="match status" value="1"/>
</dbReference>
<organism evidence="2 3">
    <name type="scientific">Mesotoga prima MesG1.Ag.4.2</name>
    <dbReference type="NCBI Taxonomy" id="660470"/>
    <lineage>
        <taxon>Bacteria</taxon>
        <taxon>Thermotogati</taxon>
        <taxon>Thermotogota</taxon>
        <taxon>Thermotogae</taxon>
        <taxon>Kosmotogales</taxon>
        <taxon>Kosmotogaceae</taxon>
        <taxon>Mesotoga</taxon>
    </lineage>
</organism>
<name>I2F2Q9_9BACT</name>
<dbReference type="HOGENOM" id="CLU_019942_2_1_0"/>
<dbReference type="EMBL" id="CP003532">
    <property type="protein sequence ID" value="AFK06212.1"/>
    <property type="molecule type" value="Genomic_DNA"/>
</dbReference>
<dbReference type="SMART" id="SM00882">
    <property type="entry name" value="CoA_trans"/>
    <property type="match status" value="1"/>
</dbReference>
<dbReference type="KEGG" id="mpg:Theba_0486"/>
<gene>
    <name evidence="2" type="ORF">Theba_0486</name>
</gene>
<dbReference type="eggNOG" id="COG1788">
    <property type="taxonomic scope" value="Bacteria"/>
</dbReference>
<proteinExistence type="predicted"/>
<dbReference type="AlphaFoldDB" id="I2F2Q9"/>
<dbReference type="PANTHER" id="PTHR13707">
    <property type="entry name" value="KETOACID-COENZYME A TRANSFERASE"/>
    <property type="match status" value="1"/>
</dbReference>
<dbReference type="InterPro" id="IPR012792">
    <property type="entry name" value="3-oxoacid_CoA-transf_A"/>
</dbReference>
<dbReference type="SUPFAM" id="SSF100950">
    <property type="entry name" value="NagB/RpiA/CoA transferase-like"/>
    <property type="match status" value="1"/>
</dbReference>
<dbReference type="GeneID" id="87106338"/>
<sequence>MKVVGMKKIVSLIEKGSSVMIGGFLGCGSPDSIIDEIVKNEISGLTLVANDTAFPETGIGKLIVNKCASKIVVSHIGTNPETQRQMIDGELEVELVPQGTLAERIRAGGVGLGGVLTPTGVGTVVQDGKKVLTVDGRDYLMELPLRADFALVKAKKADYFGNLVFSLTARNFNPLMVLACDTVLVEVEEIVPIGSLSPDEIHIPGVFVHYIVVGGRVQ</sequence>
<keyword evidence="1 2" id="KW-0808">Transferase</keyword>
<dbReference type="GO" id="GO:0008410">
    <property type="term" value="F:CoA-transferase activity"/>
    <property type="evidence" value="ECO:0007669"/>
    <property type="project" value="InterPro"/>
</dbReference>
<dbReference type="NCBIfam" id="TIGR02429">
    <property type="entry name" value="pcaI_scoA_fam"/>
    <property type="match status" value="1"/>
</dbReference>
<dbReference type="InterPro" id="IPR004165">
    <property type="entry name" value="CoA_trans_fam_I"/>
</dbReference>
<evidence type="ECO:0000256" key="1">
    <source>
        <dbReference type="ARBA" id="ARBA00022679"/>
    </source>
</evidence>
<reference evidence="2 3" key="1">
    <citation type="journal article" date="2012" name="Genome Biol. Evol.">
        <title>Genome Sequence of the Mesophilic Thermotogales Bacterium Mesotoga prima MesG1.Ag.4.2 Reveals the Largest Thermotogales Genome To Date.</title>
        <authorList>
            <person name="Zhaxybayeva O."/>
            <person name="Swithers K.S."/>
            <person name="Foght J."/>
            <person name="Green A.G."/>
            <person name="Bruce D."/>
            <person name="Detter C."/>
            <person name="Han S."/>
            <person name="Teshima H."/>
            <person name="Han J."/>
            <person name="Woyke T."/>
            <person name="Pitluck S."/>
            <person name="Nolan M."/>
            <person name="Ivanova N."/>
            <person name="Pati A."/>
            <person name="Land M.L."/>
            <person name="Dlutek M."/>
            <person name="Doolittle W.F."/>
            <person name="Noll K.M."/>
            <person name="Nesbo C.L."/>
        </authorList>
    </citation>
    <scope>NUCLEOTIDE SEQUENCE [LARGE SCALE GENOMIC DNA]</scope>
    <source>
        <strain evidence="3">mesG1.Ag.4.2</strain>
    </source>
</reference>
<dbReference type="STRING" id="660470.Theba_0486"/>
<keyword evidence="3" id="KW-1185">Reference proteome</keyword>
<accession>I2F2Q9</accession>